<evidence type="ECO:0000313" key="1">
    <source>
        <dbReference type="EMBL" id="CAB9527445.1"/>
    </source>
</evidence>
<dbReference type="Proteomes" id="UP001153069">
    <property type="component" value="Unassembled WGS sequence"/>
</dbReference>
<dbReference type="AlphaFoldDB" id="A0A9N8EW53"/>
<proteinExistence type="predicted"/>
<dbReference type="EMBL" id="CAICTM010001996">
    <property type="protein sequence ID" value="CAB9527445.1"/>
    <property type="molecule type" value="Genomic_DNA"/>
</dbReference>
<accession>A0A9N8EW53</accession>
<keyword evidence="2" id="KW-1185">Reference proteome</keyword>
<reference evidence="1" key="1">
    <citation type="submission" date="2020-06" db="EMBL/GenBank/DDBJ databases">
        <authorList>
            <consortium name="Plant Systems Biology data submission"/>
        </authorList>
    </citation>
    <scope>NUCLEOTIDE SEQUENCE</scope>
    <source>
        <strain evidence="1">D6</strain>
    </source>
</reference>
<dbReference type="OrthoDB" id="48966at2759"/>
<evidence type="ECO:0000313" key="2">
    <source>
        <dbReference type="Proteomes" id="UP001153069"/>
    </source>
</evidence>
<comment type="caution">
    <text evidence="1">The sequence shown here is derived from an EMBL/GenBank/DDBJ whole genome shotgun (WGS) entry which is preliminary data.</text>
</comment>
<sequence>MFHLYDDQGYGQCRHFLKSWRSPDSPQGKLLHITVAWLQFCAGVDWSILGNPQIPLTHHLESKWLKSLHEYLRSIDANLEIHNPYTPQPQRVNDKAIMSVVVQARKTNGPNAGKALFGPKDIKHINCCRMYLNVVFLSDVCNAAGDTIDPAMYSGDFDNAMSKCNHHRVNQAKPGATAWAAWQRALNLFCTTARLRKRLKPPHQLTDWLHPINNLKRQWPVVYDPGTDNNIADFVYCQAPQGWTKHACLYTDYDNTSLETVHSLPPTAAPCDFVIRPLGTIQMKGYHNVTSPTPPATHTTITSLIPNLNIWEHHLLRDLELLVPEQDVWTALSTSRCILVSDGSAPEGKGSFAWVLSTPAGQRLAQCSGPAFGYKVNSYRAEGYGLLSGFRFLHHMHKLHGSADSPLKRHRVYCDNKSMVEVVVKYSKFSKVFPNSTISSEWDIIAEIRETLRQSVHPNPSPAFDMSKDTRTTLSHMTNWT</sequence>
<gene>
    <name evidence="1" type="ORF">SEMRO_1998_G310121.1</name>
</gene>
<protein>
    <submittedName>
        <fullName evidence="1">Uncharacterized protein</fullName>
    </submittedName>
</protein>
<organism evidence="1 2">
    <name type="scientific">Seminavis robusta</name>
    <dbReference type="NCBI Taxonomy" id="568900"/>
    <lineage>
        <taxon>Eukaryota</taxon>
        <taxon>Sar</taxon>
        <taxon>Stramenopiles</taxon>
        <taxon>Ochrophyta</taxon>
        <taxon>Bacillariophyta</taxon>
        <taxon>Bacillariophyceae</taxon>
        <taxon>Bacillariophycidae</taxon>
        <taxon>Naviculales</taxon>
        <taxon>Naviculaceae</taxon>
        <taxon>Seminavis</taxon>
    </lineage>
</organism>
<name>A0A9N8EW53_9STRA</name>